<dbReference type="InterPro" id="IPR029063">
    <property type="entry name" value="SAM-dependent_MTases_sf"/>
</dbReference>
<accession>A0ABD3NL23</accession>
<reference evidence="1 2" key="1">
    <citation type="journal article" date="2020" name="G3 (Bethesda)">
        <title>Improved Reference Genome for Cyclotella cryptica CCMP332, a Model for Cell Wall Morphogenesis, Salinity Adaptation, and Lipid Production in Diatoms (Bacillariophyta).</title>
        <authorList>
            <person name="Roberts W.R."/>
            <person name="Downey K.M."/>
            <person name="Ruck E.C."/>
            <person name="Traller J.C."/>
            <person name="Alverson A.J."/>
        </authorList>
    </citation>
    <scope>NUCLEOTIDE SEQUENCE [LARGE SCALE GENOMIC DNA]</scope>
    <source>
        <strain evidence="1 2">CCMP332</strain>
    </source>
</reference>
<dbReference type="PANTHER" id="PTHR14614:SF130">
    <property type="entry name" value="PROTEIN-LYSINE N-METHYLTRANSFERASE EEF2KMT"/>
    <property type="match status" value="1"/>
</dbReference>
<keyword evidence="2" id="KW-1185">Reference proteome</keyword>
<dbReference type="InterPro" id="IPR019410">
    <property type="entry name" value="Methyltransf_16"/>
</dbReference>
<protein>
    <submittedName>
        <fullName evidence="1">Uncharacterized protein</fullName>
    </submittedName>
</protein>
<dbReference type="Pfam" id="PF10294">
    <property type="entry name" value="Methyltransf_16"/>
    <property type="match status" value="1"/>
</dbReference>
<organism evidence="1 2">
    <name type="scientific">Cyclotella cryptica</name>
    <dbReference type="NCBI Taxonomy" id="29204"/>
    <lineage>
        <taxon>Eukaryota</taxon>
        <taxon>Sar</taxon>
        <taxon>Stramenopiles</taxon>
        <taxon>Ochrophyta</taxon>
        <taxon>Bacillariophyta</taxon>
        <taxon>Coscinodiscophyceae</taxon>
        <taxon>Thalassiosirophycidae</taxon>
        <taxon>Stephanodiscales</taxon>
        <taxon>Stephanodiscaceae</taxon>
        <taxon>Cyclotella</taxon>
    </lineage>
</organism>
<gene>
    <name evidence="1" type="ORF">HJC23_008054</name>
</gene>
<evidence type="ECO:0000313" key="1">
    <source>
        <dbReference type="EMBL" id="KAL3776582.1"/>
    </source>
</evidence>
<comment type="caution">
    <text evidence="1">The sequence shown here is derived from an EMBL/GenBank/DDBJ whole genome shotgun (WGS) entry which is preliminary data.</text>
</comment>
<dbReference type="EMBL" id="JABMIG020000485">
    <property type="protein sequence ID" value="KAL3776582.1"/>
    <property type="molecule type" value="Genomic_DNA"/>
</dbReference>
<dbReference type="AlphaFoldDB" id="A0ABD3NL23"/>
<dbReference type="CDD" id="cd02440">
    <property type="entry name" value="AdoMet_MTases"/>
    <property type="match status" value="1"/>
</dbReference>
<proteinExistence type="predicted"/>
<dbReference type="SUPFAM" id="SSF53335">
    <property type="entry name" value="S-adenosyl-L-methionine-dependent methyltransferases"/>
    <property type="match status" value="1"/>
</dbReference>
<sequence>MLEKYSLLEKDLVTSQDVACARACCLGVMPIAEGLDEAFFQVSGGLPSILVSLLSEAFQSWQKFYHLIPGAGSIVAEVGNEVSIICNERQFELESATENAQVAFSKSMEVKTLQGFRDWTRHLARKSVEQVARQYYLDLSNNLKPAHSVLNRADPERDFDALMDLQDAACEIYLPGIRGAMAFTDEELISRLPLIYNLRPALPVTEIDDARTILIHQVTKRQTAQADVGFLIWPSAIVLGRWLLSNEHILRGKTVLEIGAGCGLVGILAAAIVKDGSSPEQVIVTDVNNTVLENIFRNINLNDLSSVATVAKLDFYQQSGDNYAGKWIAGEFNGENERHCAPVDIVLGADIICQPEDATAAAKTIYDALVPGGVAYVTCANEKHRFGVGIFSCECEKLDLKVKQSNVREMYDGNLLSEGMNSAAGFVDDMNLTFFEVAKY</sequence>
<evidence type="ECO:0000313" key="2">
    <source>
        <dbReference type="Proteomes" id="UP001516023"/>
    </source>
</evidence>
<dbReference type="Gene3D" id="3.40.50.150">
    <property type="entry name" value="Vaccinia Virus protein VP39"/>
    <property type="match status" value="1"/>
</dbReference>
<dbReference type="Proteomes" id="UP001516023">
    <property type="component" value="Unassembled WGS sequence"/>
</dbReference>
<dbReference type="PANTHER" id="PTHR14614">
    <property type="entry name" value="HEPATOCELLULAR CARCINOMA-ASSOCIATED ANTIGEN"/>
    <property type="match status" value="1"/>
</dbReference>
<name>A0ABD3NL23_9STRA</name>